<name>A0A9N9EZF2_9GLOM</name>
<comment type="caution">
    <text evidence="1">The sequence shown here is derived from an EMBL/GenBank/DDBJ whole genome shotgun (WGS) entry which is preliminary data.</text>
</comment>
<keyword evidence="2" id="KW-1185">Reference proteome</keyword>
<dbReference type="Proteomes" id="UP000789706">
    <property type="component" value="Unassembled WGS sequence"/>
</dbReference>
<reference evidence="1" key="1">
    <citation type="submission" date="2021-06" db="EMBL/GenBank/DDBJ databases">
        <authorList>
            <person name="Kallberg Y."/>
            <person name="Tangrot J."/>
            <person name="Rosling A."/>
        </authorList>
    </citation>
    <scope>NUCLEOTIDE SEQUENCE</scope>
    <source>
        <strain evidence="1">AZ414A</strain>
    </source>
</reference>
<dbReference type="AlphaFoldDB" id="A0A9N9EZF2"/>
<sequence>MVTKTPFAIITVSITAFDLKELKDIIGLSKERSLLRHLHPALFSMISLPSKNVNPVTTTGHVYAHNSSNKQQEDLK</sequence>
<evidence type="ECO:0000313" key="1">
    <source>
        <dbReference type="EMBL" id="CAG8500107.1"/>
    </source>
</evidence>
<gene>
    <name evidence="1" type="ORF">DEBURN_LOCUS4631</name>
</gene>
<dbReference type="EMBL" id="CAJVPK010000365">
    <property type="protein sequence ID" value="CAG8500107.1"/>
    <property type="molecule type" value="Genomic_DNA"/>
</dbReference>
<protein>
    <submittedName>
        <fullName evidence="1">9199_t:CDS:1</fullName>
    </submittedName>
</protein>
<evidence type="ECO:0000313" key="2">
    <source>
        <dbReference type="Proteomes" id="UP000789706"/>
    </source>
</evidence>
<organism evidence="1 2">
    <name type="scientific">Diversispora eburnea</name>
    <dbReference type="NCBI Taxonomy" id="1213867"/>
    <lineage>
        <taxon>Eukaryota</taxon>
        <taxon>Fungi</taxon>
        <taxon>Fungi incertae sedis</taxon>
        <taxon>Mucoromycota</taxon>
        <taxon>Glomeromycotina</taxon>
        <taxon>Glomeromycetes</taxon>
        <taxon>Diversisporales</taxon>
        <taxon>Diversisporaceae</taxon>
        <taxon>Diversispora</taxon>
    </lineage>
</organism>
<proteinExistence type="predicted"/>
<accession>A0A9N9EZF2</accession>